<evidence type="ECO:0000313" key="2">
    <source>
        <dbReference type="EMBL" id="SHF87685.1"/>
    </source>
</evidence>
<dbReference type="InterPro" id="IPR024983">
    <property type="entry name" value="CHAT_dom"/>
</dbReference>
<dbReference type="Pfam" id="PF12770">
    <property type="entry name" value="CHAT"/>
    <property type="match status" value="1"/>
</dbReference>
<sequence length="962" mass="105022">MDRVRSAEEWFGWRPVPQPPLRFRRALARAGKALADYVLDADKSALPRMAKALDRIVDSAHFGKSPKEFRIACLNRAGIAHNWMGVDASNTNAELTTARELFTAGLAIVEPGSHDQARFDYNLGNTLLNLYQRVGDPELLGGAERHCRRAVENAAGDQRLEALCRTGLGSVLRTRIRADGDLSALREALHHVRIAVATAGETPMGHRFKFVLAELLSTRHEMHGGLGDLDEAIALLADAARVRDHMMSPGTLNPIVGTMGTLLRRRFLRTRDPEDLDTAIRLMRELVDGVPDPVPPALTNLGNALLTRYEHGGGLDDLREALDMQLRAVAATKPGDWQAATRHNNAGNALTALWRATGDPHLGDMAVREYRAALELTHDHAPERTSREYNLARALHTRGEESGDPTLLAEAVDAYDAAVRHGLDTAYEWALAAAQQWGAWAAARGDWAEASTAYAGATEAAERLFRTQLLRRDKELWLIESQGLPAVSAYALFRVGAVEDAVVALEAGRGMLLSEVLDQDRARLDDLVGTEHEPLVERYRAAVAASDEAARSGSSPSVLRAARETVEEAIDGIREIPGHERFLHRPDISDVRRAVPADSVVLYLVAGDEAGVAFTMDDAGEVRAVDLPATVDAVAQRAQALLDARDNPARWEGTLDAVTRWAWSAVVEPALAAAGTARRIVLIPFGFLAMLPLHAAWRPGPDGARRYLLDERIVGYAPNIRALEVAERLANQTSADQLAIVVDPETASGQRIGYAEAEAAWVRRWFAEPRVLRGRAADHGSVLTALSGAQVHHFICHGIARPDDPVRDALVLSGDDELTLAEILSLRLTSSGVRLAVLSACDTDRPGTVLPDEVVGFPTGLIQAGFPGVVATQWAVRSEATSLLMARFYQLWRADRRPPHEALCAAQRWLRDTTNEEKIRDLSPAADTPALRSLVRTLRLRDPKARAYGHPAHWAAFSFHGC</sequence>
<dbReference type="AlphaFoldDB" id="A0A1M5F838"/>
<dbReference type="RefSeq" id="WP_073484427.1">
    <property type="nucleotide sequence ID" value="NZ_FQVN01000005.1"/>
</dbReference>
<reference evidence="2 3" key="1">
    <citation type="submission" date="2016-11" db="EMBL/GenBank/DDBJ databases">
        <authorList>
            <person name="Jaros S."/>
            <person name="Januszkiewicz K."/>
            <person name="Wedrychowicz H."/>
        </authorList>
    </citation>
    <scope>NUCLEOTIDE SEQUENCE [LARGE SCALE GENOMIC DNA]</scope>
    <source>
        <strain evidence="2 3">DSM 44523</strain>
    </source>
</reference>
<keyword evidence="3" id="KW-1185">Reference proteome</keyword>
<dbReference type="OrthoDB" id="4149784at2"/>
<gene>
    <name evidence="2" type="ORF">SAMN05444320_105315</name>
</gene>
<dbReference type="STRING" id="2017.SAMN05444320_105315"/>
<dbReference type="EMBL" id="FQVN01000005">
    <property type="protein sequence ID" value="SHF87685.1"/>
    <property type="molecule type" value="Genomic_DNA"/>
</dbReference>
<dbReference type="SUPFAM" id="SSF48452">
    <property type="entry name" value="TPR-like"/>
    <property type="match status" value="1"/>
</dbReference>
<organism evidence="2 3">
    <name type="scientific">Streptoalloteichus hindustanus</name>
    <dbReference type="NCBI Taxonomy" id="2017"/>
    <lineage>
        <taxon>Bacteria</taxon>
        <taxon>Bacillati</taxon>
        <taxon>Actinomycetota</taxon>
        <taxon>Actinomycetes</taxon>
        <taxon>Pseudonocardiales</taxon>
        <taxon>Pseudonocardiaceae</taxon>
        <taxon>Streptoalloteichus</taxon>
    </lineage>
</organism>
<protein>
    <submittedName>
        <fullName evidence="2">CHAT domain-containing protein</fullName>
    </submittedName>
</protein>
<feature type="domain" description="CHAT" evidence="1">
    <location>
        <begin position="658"/>
        <end position="958"/>
    </location>
</feature>
<name>A0A1M5F838_STRHI</name>
<dbReference type="Gene3D" id="1.25.40.10">
    <property type="entry name" value="Tetratricopeptide repeat domain"/>
    <property type="match status" value="1"/>
</dbReference>
<accession>A0A1M5F838</accession>
<dbReference type="Proteomes" id="UP000184501">
    <property type="component" value="Unassembled WGS sequence"/>
</dbReference>
<dbReference type="InterPro" id="IPR011990">
    <property type="entry name" value="TPR-like_helical_dom_sf"/>
</dbReference>
<evidence type="ECO:0000313" key="3">
    <source>
        <dbReference type="Proteomes" id="UP000184501"/>
    </source>
</evidence>
<evidence type="ECO:0000259" key="1">
    <source>
        <dbReference type="Pfam" id="PF12770"/>
    </source>
</evidence>
<proteinExistence type="predicted"/>